<proteinExistence type="predicted"/>
<dbReference type="AlphaFoldDB" id="A0A2N3KET0"/>
<gene>
    <name evidence="2" type="ORF">COO20_23215</name>
</gene>
<accession>A0A2N3KET0</accession>
<protein>
    <submittedName>
        <fullName evidence="2">Uncharacterized protein</fullName>
    </submittedName>
</protein>
<comment type="caution">
    <text evidence="2">The sequence shown here is derived from an EMBL/GenBank/DDBJ whole genome shotgun (WGS) entry which is preliminary data.</text>
</comment>
<dbReference type="EMBL" id="NWTK01000020">
    <property type="protein sequence ID" value="PKR49075.1"/>
    <property type="molecule type" value="Genomic_DNA"/>
</dbReference>
<dbReference type="Proteomes" id="UP000233597">
    <property type="component" value="Unassembled WGS sequence"/>
</dbReference>
<organism evidence="2 3">
    <name type="scientific">Thalassospira marina</name>
    <dbReference type="NCBI Taxonomy" id="2048283"/>
    <lineage>
        <taxon>Bacteria</taxon>
        <taxon>Pseudomonadati</taxon>
        <taxon>Pseudomonadota</taxon>
        <taxon>Alphaproteobacteria</taxon>
        <taxon>Rhodospirillales</taxon>
        <taxon>Thalassospiraceae</taxon>
        <taxon>Thalassospira</taxon>
    </lineage>
</organism>
<evidence type="ECO:0000256" key="1">
    <source>
        <dbReference type="SAM" id="MobiDB-lite"/>
    </source>
</evidence>
<sequence>MHPDRHAAPFLFAVARPHIRFHHYRASAGSLRPAFIRLVPCLARGPIPQRPTNGQFARLSAPQGAPNAAFPFPGR</sequence>
<evidence type="ECO:0000313" key="2">
    <source>
        <dbReference type="EMBL" id="PKR49075.1"/>
    </source>
</evidence>
<reference evidence="2 3" key="1">
    <citation type="submission" date="2017-09" db="EMBL/GenBank/DDBJ databases">
        <title>Biodiversity and function of Thalassospira species in the particle-attached aromatic-hydrocarbon-degrading consortia from the surface seawater of the South China Sea.</title>
        <authorList>
            <person name="Dong C."/>
            <person name="Liu R."/>
            <person name="Shao Z."/>
        </authorList>
    </citation>
    <scope>NUCLEOTIDE SEQUENCE [LARGE SCALE GENOMIC DNA]</scope>
    <source>
        <strain evidence="2 3">CSC1P2</strain>
    </source>
</reference>
<name>A0A2N3KET0_9PROT</name>
<evidence type="ECO:0000313" key="3">
    <source>
        <dbReference type="Proteomes" id="UP000233597"/>
    </source>
</evidence>
<feature type="region of interest" description="Disordered" evidence="1">
    <location>
        <begin position="50"/>
        <end position="75"/>
    </location>
</feature>